<dbReference type="InterPro" id="IPR052630">
    <property type="entry name" value="TTC17"/>
</dbReference>
<organism evidence="1 2">
    <name type="scientific">Hypsibius exemplaris</name>
    <name type="common">Freshwater tardigrade</name>
    <dbReference type="NCBI Taxonomy" id="2072580"/>
    <lineage>
        <taxon>Eukaryota</taxon>
        <taxon>Metazoa</taxon>
        <taxon>Ecdysozoa</taxon>
        <taxon>Tardigrada</taxon>
        <taxon>Eutardigrada</taxon>
        <taxon>Parachela</taxon>
        <taxon>Hypsibioidea</taxon>
        <taxon>Hypsibiidae</taxon>
        <taxon>Hypsibius</taxon>
    </lineage>
</organism>
<sequence>MRPTSVMLDSLAQGFCHMCKTPAELLYRFVVLPAVANDQSELNVEEVPARPCDKDWSSVHSATELFVSSADERIHTKIESAYNLRKYGDIFELLDQEARVTDIRKKEKSLDELRTKLDALMTKDDDVDIEKSILKTDRDCFRAGELYKKLNLFASVVLSLEAKGFR</sequence>
<reference evidence="2" key="1">
    <citation type="submission" date="2017-01" db="EMBL/GenBank/DDBJ databases">
        <title>Comparative genomics of anhydrobiosis in the tardigrade Hypsibius dujardini.</title>
        <authorList>
            <person name="Yoshida Y."/>
            <person name="Koutsovoulos G."/>
            <person name="Laetsch D."/>
            <person name="Stevens L."/>
            <person name="Kumar S."/>
            <person name="Horikawa D."/>
            <person name="Ishino K."/>
            <person name="Komine S."/>
            <person name="Tomita M."/>
            <person name="Blaxter M."/>
            <person name="Arakawa K."/>
        </authorList>
    </citation>
    <scope>NUCLEOTIDE SEQUENCE [LARGE SCALE GENOMIC DNA]</scope>
    <source>
        <strain evidence="2">Z151</strain>
    </source>
</reference>
<dbReference type="Proteomes" id="UP000192578">
    <property type="component" value="Unassembled WGS sequence"/>
</dbReference>
<dbReference type="PANTHER" id="PTHR16091:SF1">
    <property type="entry name" value="TETRATRICOPEPTIDE REPEAT PROTEIN 17"/>
    <property type="match status" value="1"/>
</dbReference>
<evidence type="ECO:0000313" key="1">
    <source>
        <dbReference type="EMBL" id="OQV12244.1"/>
    </source>
</evidence>
<dbReference type="EMBL" id="MTYJ01000150">
    <property type="protein sequence ID" value="OQV12244.1"/>
    <property type="molecule type" value="Genomic_DNA"/>
</dbReference>
<dbReference type="GO" id="GO:0005737">
    <property type="term" value="C:cytoplasm"/>
    <property type="evidence" value="ECO:0007669"/>
    <property type="project" value="TreeGrafter"/>
</dbReference>
<dbReference type="GO" id="GO:0015629">
    <property type="term" value="C:actin cytoskeleton"/>
    <property type="evidence" value="ECO:0007669"/>
    <property type="project" value="TreeGrafter"/>
</dbReference>
<name>A0A1W0WAL1_HYPEX</name>
<evidence type="ECO:0000313" key="2">
    <source>
        <dbReference type="Proteomes" id="UP000192578"/>
    </source>
</evidence>
<dbReference type="AlphaFoldDB" id="A0A1W0WAL1"/>
<gene>
    <name evidence="1" type="ORF">BV898_13506</name>
</gene>
<dbReference type="PANTHER" id="PTHR16091">
    <property type="entry name" value="TTC17 PROTEIN"/>
    <property type="match status" value="1"/>
</dbReference>
<proteinExistence type="predicted"/>
<keyword evidence="2" id="KW-1185">Reference proteome</keyword>
<accession>A0A1W0WAL1</accession>
<dbReference type="GO" id="GO:0030041">
    <property type="term" value="P:actin filament polymerization"/>
    <property type="evidence" value="ECO:0007669"/>
    <property type="project" value="TreeGrafter"/>
</dbReference>
<protein>
    <submittedName>
        <fullName evidence="1">Uncharacterized protein</fullName>
    </submittedName>
</protein>
<comment type="caution">
    <text evidence="1">The sequence shown here is derived from an EMBL/GenBank/DDBJ whole genome shotgun (WGS) entry which is preliminary data.</text>
</comment>